<evidence type="ECO:0000313" key="1">
    <source>
        <dbReference type="EMBL" id="KIO06792.1"/>
    </source>
</evidence>
<dbReference type="HOGENOM" id="CLU_2942742_0_0_1"/>
<dbReference type="AlphaFoldDB" id="A0A0C3KB10"/>
<dbReference type="InParanoid" id="A0A0C3KB10"/>
<accession>A0A0C3KB10</accession>
<protein>
    <submittedName>
        <fullName evidence="1">Uncharacterized protein</fullName>
    </submittedName>
</protein>
<organism evidence="1 2">
    <name type="scientific">Pisolithus tinctorius Marx 270</name>
    <dbReference type="NCBI Taxonomy" id="870435"/>
    <lineage>
        <taxon>Eukaryota</taxon>
        <taxon>Fungi</taxon>
        <taxon>Dikarya</taxon>
        <taxon>Basidiomycota</taxon>
        <taxon>Agaricomycotina</taxon>
        <taxon>Agaricomycetes</taxon>
        <taxon>Agaricomycetidae</taxon>
        <taxon>Boletales</taxon>
        <taxon>Sclerodermatineae</taxon>
        <taxon>Pisolithaceae</taxon>
        <taxon>Pisolithus</taxon>
    </lineage>
</organism>
<keyword evidence="2" id="KW-1185">Reference proteome</keyword>
<sequence length="60" mass="7015">MIENERMRFMMVQQMPPPRRDVICWPITEHSPPNCWISAPPCPRVNHVMSVGPNSQMKII</sequence>
<evidence type="ECO:0000313" key="2">
    <source>
        <dbReference type="Proteomes" id="UP000054217"/>
    </source>
</evidence>
<name>A0A0C3KB10_PISTI</name>
<reference evidence="2" key="2">
    <citation type="submission" date="2015-01" db="EMBL/GenBank/DDBJ databases">
        <title>Evolutionary Origins and Diversification of the Mycorrhizal Mutualists.</title>
        <authorList>
            <consortium name="DOE Joint Genome Institute"/>
            <consortium name="Mycorrhizal Genomics Consortium"/>
            <person name="Kohler A."/>
            <person name="Kuo A."/>
            <person name="Nagy L.G."/>
            <person name="Floudas D."/>
            <person name="Copeland A."/>
            <person name="Barry K.W."/>
            <person name="Cichocki N."/>
            <person name="Veneault-Fourrey C."/>
            <person name="LaButti K."/>
            <person name="Lindquist E.A."/>
            <person name="Lipzen A."/>
            <person name="Lundell T."/>
            <person name="Morin E."/>
            <person name="Murat C."/>
            <person name="Riley R."/>
            <person name="Ohm R."/>
            <person name="Sun H."/>
            <person name="Tunlid A."/>
            <person name="Henrissat B."/>
            <person name="Grigoriev I.V."/>
            <person name="Hibbett D.S."/>
            <person name="Martin F."/>
        </authorList>
    </citation>
    <scope>NUCLEOTIDE SEQUENCE [LARGE SCALE GENOMIC DNA]</scope>
    <source>
        <strain evidence="2">Marx 270</strain>
    </source>
</reference>
<dbReference type="EMBL" id="KN831962">
    <property type="protein sequence ID" value="KIO06792.1"/>
    <property type="molecule type" value="Genomic_DNA"/>
</dbReference>
<proteinExistence type="predicted"/>
<reference evidence="1 2" key="1">
    <citation type="submission" date="2014-04" db="EMBL/GenBank/DDBJ databases">
        <authorList>
            <consortium name="DOE Joint Genome Institute"/>
            <person name="Kuo A."/>
            <person name="Kohler A."/>
            <person name="Costa M.D."/>
            <person name="Nagy L.G."/>
            <person name="Floudas D."/>
            <person name="Copeland A."/>
            <person name="Barry K.W."/>
            <person name="Cichocki N."/>
            <person name="Veneault-Fourrey C."/>
            <person name="LaButti K."/>
            <person name="Lindquist E.A."/>
            <person name="Lipzen A."/>
            <person name="Lundell T."/>
            <person name="Morin E."/>
            <person name="Murat C."/>
            <person name="Sun H."/>
            <person name="Tunlid A."/>
            <person name="Henrissat B."/>
            <person name="Grigoriev I.V."/>
            <person name="Hibbett D.S."/>
            <person name="Martin F."/>
            <person name="Nordberg H.P."/>
            <person name="Cantor M.N."/>
            <person name="Hua S.X."/>
        </authorList>
    </citation>
    <scope>NUCLEOTIDE SEQUENCE [LARGE SCALE GENOMIC DNA]</scope>
    <source>
        <strain evidence="1 2">Marx 270</strain>
    </source>
</reference>
<dbReference type="Proteomes" id="UP000054217">
    <property type="component" value="Unassembled WGS sequence"/>
</dbReference>
<gene>
    <name evidence="1" type="ORF">M404DRAFT_998901</name>
</gene>